<gene>
    <name evidence="2" type="ORF">MmiHf6_12490</name>
</gene>
<dbReference type="Proteomes" id="UP001302978">
    <property type="component" value="Chromosome"/>
</dbReference>
<dbReference type="GeneID" id="85195828"/>
<dbReference type="EMBL" id="CP131059">
    <property type="protein sequence ID" value="WNY23925.1"/>
    <property type="molecule type" value="Genomic_DNA"/>
</dbReference>
<dbReference type="Pfam" id="PF19119">
    <property type="entry name" value="DUF5803"/>
    <property type="match status" value="1"/>
</dbReference>
<accession>A0AA96V222</accession>
<dbReference type="KEGG" id="mehf:MmiHf6_12490"/>
<sequence length="257" mass="28426">MLTSDPSNTAEAENISGVLDIYELNIFVPTVKGQEKIVESGTYFVDSESSSVQVVRLINDQKNVTLLYDSSLFSFEAPEFTNIYFITTENGDFTATQEGIDDLIENPVMVNPAYSLKNPKTAPTIEFEENFTGVLVYTFTPYMGGTSVTINDGAAAIQIILPEGLTTGNRIIGTASPSPDSVEEDESGRNVLKWNSPIGSVSVKYYNENAPFYLLISFSALAGAVIAVYLWYRYQTKKLHEITKLVDDETTGFRKQR</sequence>
<keyword evidence="1" id="KW-0812">Transmembrane</keyword>
<keyword evidence="1" id="KW-0472">Membrane</keyword>
<dbReference type="AlphaFoldDB" id="A0AA96V222"/>
<keyword evidence="3" id="KW-1185">Reference proteome</keyword>
<dbReference type="InterPro" id="IPR043826">
    <property type="entry name" value="DUF5803"/>
</dbReference>
<reference evidence="2 3" key="1">
    <citation type="submission" date="2023-07" db="EMBL/GenBank/DDBJ databases">
        <title>Closed genoem sequence of Methanomicrococcus sp. Hf6.</title>
        <authorList>
            <person name="Poehlein A."/>
            <person name="Protasov E."/>
            <person name="Platt K."/>
            <person name="Reeh H."/>
            <person name="Daniel R."/>
            <person name="Brune A."/>
        </authorList>
    </citation>
    <scope>NUCLEOTIDE SEQUENCE [LARGE SCALE GENOMIC DNA]</scope>
    <source>
        <strain evidence="2 3">Hf6</strain>
    </source>
</reference>
<dbReference type="RefSeq" id="WP_316557094.1">
    <property type="nucleotide sequence ID" value="NZ_CP131059.1"/>
</dbReference>
<feature type="transmembrane region" description="Helical" evidence="1">
    <location>
        <begin position="212"/>
        <end position="232"/>
    </location>
</feature>
<protein>
    <submittedName>
        <fullName evidence="2">Uncharacterized protein</fullName>
    </submittedName>
</protein>
<evidence type="ECO:0000313" key="2">
    <source>
        <dbReference type="EMBL" id="WNY23925.1"/>
    </source>
</evidence>
<keyword evidence="1" id="KW-1133">Transmembrane helix</keyword>
<proteinExistence type="predicted"/>
<organism evidence="2 3">
    <name type="scientific">Methanimicrococcus hongohii</name>
    <dbReference type="NCBI Taxonomy" id="3028295"/>
    <lineage>
        <taxon>Archaea</taxon>
        <taxon>Methanobacteriati</taxon>
        <taxon>Methanobacteriota</taxon>
        <taxon>Stenosarchaea group</taxon>
        <taxon>Methanomicrobia</taxon>
        <taxon>Methanosarcinales</taxon>
        <taxon>Methanosarcinaceae</taxon>
        <taxon>Methanimicrococcus</taxon>
    </lineage>
</organism>
<evidence type="ECO:0000256" key="1">
    <source>
        <dbReference type="SAM" id="Phobius"/>
    </source>
</evidence>
<name>A0AA96V222_9EURY</name>
<evidence type="ECO:0000313" key="3">
    <source>
        <dbReference type="Proteomes" id="UP001302978"/>
    </source>
</evidence>